<comment type="catalytic activity">
    <reaction evidence="1">
        <text>a beta-lactam + H2O = a substituted beta-amino acid</text>
        <dbReference type="Rhea" id="RHEA:20401"/>
        <dbReference type="ChEBI" id="CHEBI:15377"/>
        <dbReference type="ChEBI" id="CHEBI:35627"/>
        <dbReference type="ChEBI" id="CHEBI:140347"/>
        <dbReference type="EC" id="3.5.2.6"/>
    </reaction>
</comment>
<keyword evidence="4" id="KW-0732">Signal</keyword>
<evidence type="ECO:0000313" key="8">
    <source>
        <dbReference type="EMBL" id="MCW6038312.1"/>
    </source>
</evidence>
<dbReference type="SUPFAM" id="SSF56601">
    <property type="entry name" value="beta-lactamase/transpeptidase-like"/>
    <property type="match status" value="1"/>
</dbReference>
<evidence type="ECO:0000313" key="9">
    <source>
        <dbReference type="Proteomes" id="UP001526426"/>
    </source>
</evidence>
<evidence type="ECO:0000259" key="7">
    <source>
        <dbReference type="Pfam" id="PF00905"/>
    </source>
</evidence>
<dbReference type="Gene3D" id="3.40.710.10">
    <property type="entry name" value="DD-peptidase/beta-lactamase superfamily"/>
    <property type="match status" value="1"/>
</dbReference>
<dbReference type="Proteomes" id="UP001526426">
    <property type="component" value="Unassembled WGS sequence"/>
</dbReference>
<dbReference type="InterPro" id="IPR001460">
    <property type="entry name" value="PCN-bd_Tpept"/>
</dbReference>
<dbReference type="EC" id="3.5.2.6" evidence="3"/>
<sequence length="283" mass="32781">MNSFLITTLFLLSTPSHPGLMGEIPVQLEAQTPNYLSQTSQSINFERHFQDLNVEGSILIYDSKNNRYFQHNPQRNATPFPTASTFKILNSLIALETGVIADDLALLTWDGIERTLPQWNRDLNLREAFKISGVWFYQVLARRVGYERMQNWINQIEYGNQNIGRPDDIDQFWLEGQLQVTPQQQVDFLRRFYNNQLPFAPRSVNLVKDIMIMEKTPTYTLSGKTGWFGFGNPNVVNIGWYVGYLETSDNVYFFATNIEMKQEKDAVARLELTRRCLKDLAAF</sequence>
<evidence type="ECO:0000256" key="4">
    <source>
        <dbReference type="ARBA" id="ARBA00022729"/>
    </source>
</evidence>
<dbReference type="NCBIfam" id="NF012161">
    <property type="entry name" value="bla_class_D_main"/>
    <property type="match status" value="1"/>
</dbReference>
<evidence type="ECO:0000256" key="1">
    <source>
        <dbReference type="ARBA" id="ARBA00001526"/>
    </source>
</evidence>
<gene>
    <name evidence="8" type="primary">blaOXA</name>
    <name evidence="8" type="ORF">K4A83_18825</name>
</gene>
<comment type="caution">
    <text evidence="8">The sequence shown here is derived from an EMBL/GenBank/DDBJ whole genome shotgun (WGS) entry which is preliminary data.</text>
</comment>
<dbReference type="Pfam" id="PF00905">
    <property type="entry name" value="Transpeptidase"/>
    <property type="match status" value="1"/>
</dbReference>
<keyword evidence="5" id="KW-0378">Hydrolase</keyword>
<protein>
    <recommendedName>
        <fullName evidence="3">beta-lactamase</fullName>
        <ecNumber evidence="3">3.5.2.6</ecNumber>
    </recommendedName>
</protein>
<comment type="similarity">
    <text evidence="2">Belongs to the class-D beta-lactamase family.</text>
</comment>
<accession>A0ABT3LA24</accession>
<evidence type="ECO:0000256" key="5">
    <source>
        <dbReference type="ARBA" id="ARBA00022801"/>
    </source>
</evidence>
<evidence type="ECO:0000256" key="3">
    <source>
        <dbReference type="ARBA" id="ARBA00012865"/>
    </source>
</evidence>
<feature type="domain" description="Penicillin-binding protein transpeptidase" evidence="7">
    <location>
        <begin position="56"/>
        <end position="266"/>
    </location>
</feature>
<reference evidence="8 9" key="1">
    <citation type="submission" date="2021-08" db="EMBL/GenBank/DDBJ databases">
        <title>Draft genome sequence of Spirulina subsalsa with high tolerance to salinity and hype-accumulation of phycocyanin.</title>
        <authorList>
            <person name="Pei H."/>
            <person name="Jiang L."/>
        </authorList>
    </citation>
    <scope>NUCLEOTIDE SEQUENCE [LARGE SCALE GENOMIC DNA]</scope>
    <source>
        <strain evidence="8 9">FACHB-351</strain>
    </source>
</reference>
<organism evidence="8 9">
    <name type="scientific">Spirulina subsalsa FACHB-351</name>
    <dbReference type="NCBI Taxonomy" id="234711"/>
    <lineage>
        <taxon>Bacteria</taxon>
        <taxon>Bacillati</taxon>
        <taxon>Cyanobacteriota</taxon>
        <taxon>Cyanophyceae</taxon>
        <taxon>Spirulinales</taxon>
        <taxon>Spirulinaceae</taxon>
        <taxon>Spirulina</taxon>
    </lineage>
</organism>
<dbReference type="EMBL" id="JAIHOM010000125">
    <property type="protein sequence ID" value="MCW6038312.1"/>
    <property type="molecule type" value="Genomic_DNA"/>
</dbReference>
<proteinExistence type="inferred from homology"/>
<name>A0ABT3LA24_9CYAN</name>
<evidence type="ECO:0000256" key="2">
    <source>
        <dbReference type="ARBA" id="ARBA00007898"/>
    </source>
</evidence>
<dbReference type="PANTHER" id="PTHR30627">
    <property type="entry name" value="PEPTIDOGLYCAN D,D-TRANSPEPTIDASE"/>
    <property type="match status" value="1"/>
</dbReference>
<evidence type="ECO:0000256" key="6">
    <source>
        <dbReference type="ARBA" id="ARBA00023251"/>
    </source>
</evidence>
<dbReference type="PANTHER" id="PTHR30627:SF6">
    <property type="entry name" value="BETA-LACTAMASE YBXI-RELATED"/>
    <property type="match status" value="1"/>
</dbReference>
<dbReference type="InterPro" id="IPR012338">
    <property type="entry name" value="Beta-lactam/transpept-like"/>
</dbReference>
<dbReference type="InterPro" id="IPR050515">
    <property type="entry name" value="Beta-lactam/transpept"/>
</dbReference>
<keyword evidence="9" id="KW-1185">Reference proteome</keyword>
<keyword evidence="6" id="KW-0046">Antibiotic resistance</keyword>